<feature type="domain" description="DUF218" evidence="1">
    <location>
        <begin position="53"/>
        <end position="190"/>
    </location>
</feature>
<dbReference type="AlphaFoldDB" id="A0A0P6YNH1"/>
<reference evidence="2 3" key="1">
    <citation type="submission" date="2015-07" db="EMBL/GenBank/DDBJ databases">
        <title>Genome sequence of Levilinea saccharolytica DSM 16555.</title>
        <authorList>
            <person name="Hemp J."/>
            <person name="Ward L.M."/>
            <person name="Pace L.A."/>
            <person name="Fischer W.W."/>
        </authorList>
    </citation>
    <scope>NUCLEOTIDE SEQUENCE [LARGE SCALE GENOMIC DNA]</scope>
    <source>
        <strain evidence="2 3">KIBI-1</strain>
    </source>
</reference>
<sequence>MKKTKKITFKMLIRTVFLSLAACAAVILLFRAGTLLYARPRIHTTADVTPARAAVVFGAGLRRDGSPTPVLQDRVQAAAELYFAGKVEKILMSGDNRFLDYNEPGAMFNYARELGVPSDDIVLDFAGRRTYDTCYRAKAIFGLKEAILVTQRFHLPRAVLLCSQLGIQAQGVPSDQRTYRRSSRAIWSARETIATFTAFIDLWVRKPLPVLGDPEPIFPDS</sequence>
<evidence type="ECO:0000313" key="3">
    <source>
        <dbReference type="Proteomes" id="UP000050501"/>
    </source>
</evidence>
<dbReference type="CDD" id="cd06259">
    <property type="entry name" value="YdcF-like"/>
    <property type="match status" value="1"/>
</dbReference>
<dbReference type="Pfam" id="PF02698">
    <property type="entry name" value="DUF218"/>
    <property type="match status" value="1"/>
</dbReference>
<dbReference type="GO" id="GO:0005886">
    <property type="term" value="C:plasma membrane"/>
    <property type="evidence" value="ECO:0007669"/>
    <property type="project" value="TreeGrafter"/>
</dbReference>
<protein>
    <submittedName>
        <fullName evidence="2">Membrane protein</fullName>
    </submittedName>
</protein>
<organism evidence="2 3">
    <name type="scientific">Levilinea saccharolytica</name>
    <dbReference type="NCBI Taxonomy" id="229921"/>
    <lineage>
        <taxon>Bacteria</taxon>
        <taxon>Bacillati</taxon>
        <taxon>Chloroflexota</taxon>
        <taxon>Anaerolineae</taxon>
        <taxon>Anaerolineales</taxon>
        <taxon>Anaerolineaceae</taxon>
        <taxon>Levilinea</taxon>
    </lineage>
</organism>
<dbReference type="EMBL" id="LGCM01000002">
    <property type="protein sequence ID" value="KPL91846.1"/>
    <property type="molecule type" value="Genomic_DNA"/>
</dbReference>
<dbReference type="InterPro" id="IPR003848">
    <property type="entry name" value="DUF218"/>
</dbReference>
<dbReference type="PANTHER" id="PTHR30336:SF6">
    <property type="entry name" value="INTEGRAL MEMBRANE PROTEIN"/>
    <property type="match status" value="1"/>
</dbReference>
<comment type="caution">
    <text evidence="2">The sequence shown here is derived from an EMBL/GenBank/DDBJ whole genome shotgun (WGS) entry which is preliminary data.</text>
</comment>
<name>A0A0P6YNH1_9CHLR</name>
<dbReference type="RefSeq" id="WP_062418069.1">
    <property type="nucleotide sequence ID" value="NZ_DF967974.1"/>
</dbReference>
<evidence type="ECO:0000259" key="1">
    <source>
        <dbReference type="Pfam" id="PF02698"/>
    </source>
</evidence>
<gene>
    <name evidence="2" type="ORF">ADN01_00780</name>
</gene>
<dbReference type="InterPro" id="IPR051599">
    <property type="entry name" value="Cell_Envelope_Assoc"/>
</dbReference>
<accession>A0A0P6YNH1</accession>
<keyword evidence="3" id="KW-1185">Reference proteome</keyword>
<dbReference type="PANTHER" id="PTHR30336">
    <property type="entry name" value="INNER MEMBRANE PROTEIN, PROBABLE PERMEASE"/>
    <property type="match status" value="1"/>
</dbReference>
<dbReference type="Proteomes" id="UP000050501">
    <property type="component" value="Unassembled WGS sequence"/>
</dbReference>
<dbReference type="STRING" id="229921.ADN01_00780"/>
<proteinExistence type="predicted"/>
<evidence type="ECO:0000313" key="2">
    <source>
        <dbReference type="EMBL" id="KPL91846.1"/>
    </source>
</evidence>